<proteinExistence type="inferred from homology"/>
<evidence type="ECO:0000256" key="2">
    <source>
        <dbReference type="ARBA" id="ARBA00009077"/>
    </source>
</evidence>
<dbReference type="RefSeq" id="WP_187270815.1">
    <property type="nucleotide sequence ID" value="NZ_VRMG01000053.1"/>
</dbReference>
<keyword evidence="3" id="KW-0808">Transferase</keyword>
<dbReference type="Pfam" id="PF01053">
    <property type="entry name" value="Cys_Met_Meta_PP"/>
    <property type="match status" value="1"/>
</dbReference>
<evidence type="ECO:0000313" key="6">
    <source>
        <dbReference type="EMBL" id="TXN27091.1"/>
    </source>
</evidence>
<comment type="cofactor">
    <cofactor evidence="1 5">
        <name>pyridoxal 5'-phosphate</name>
        <dbReference type="ChEBI" id="CHEBI:597326"/>
    </cofactor>
</comment>
<dbReference type="PANTHER" id="PTHR43797">
    <property type="entry name" value="HOMOCYSTEINE/CYSTEINE SYNTHASE"/>
    <property type="match status" value="1"/>
</dbReference>
<dbReference type="GO" id="GO:0003961">
    <property type="term" value="F:O-acetylhomoserine aminocarboxypropyltransferase activity"/>
    <property type="evidence" value="ECO:0007669"/>
    <property type="project" value="TreeGrafter"/>
</dbReference>
<evidence type="ECO:0000256" key="5">
    <source>
        <dbReference type="RuleBase" id="RU362118"/>
    </source>
</evidence>
<dbReference type="GO" id="GO:0030170">
    <property type="term" value="F:pyridoxal phosphate binding"/>
    <property type="evidence" value="ECO:0007669"/>
    <property type="project" value="InterPro"/>
</dbReference>
<dbReference type="GO" id="GO:0016787">
    <property type="term" value="F:hydrolase activity"/>
    <property type="evidence" value="ECO:0007669"/>
    <property type="project" value="UniProtKB-KW"/>
</dbReference>
<dbReference type="InterPro" id="IPR000277">
    <property type="entry name" value="Cys/Met-Metab_PyrdxlP-dep_enz"/>
</dbReference>
<evidence type="ECO:0000313" key="7">
    <source>
        <dbReference type="Proteomes" id="UP000321379"/>
    </source>
</evidence>
<dbReference type="SUPFAM" id="SSF53383">
    <property type="entry name" value="PLP-dependent transferases"/>
    <property type="match status" value="1"/>
</dbReference>
<evidence type="ECO:0000256" key="4">
    <source>
        <dbReference type="ARBA" id="ARBA00022898"/>
    </source>
</evidence>
<organism evidence="6 7">
    <name type="scientific">Lacisediminihabitans profunda</name>
    <dbReference type="NCBI Taxonomy" id="2594790"/>
    <lineage>
        <taxon>Bacteria</taxon>
        <taxon>Bacillati</taxon>
        <taxon>Actinomycetota</taxon>
        <taxon>Actinomycetes</taxon>
        <taxon>Micrococcales</taxon>
        <taxon>Microbacteriaceae</taxon>
        <taxon>Lacisediminihabitans</taxon>
    </lineage>
</organism>
<dbReference type="GO" id="GO:0071269">
    <property type="term" value="P:L-homocysteine biosynthetic process"/>
    <property type="evidence" value="ECO:0007669"/>
    <property type="project" value="TreeGrafter"/>
</dbReference>
<dbReference type="GO" id="GO:0019346">
    <property type="term" value="P:transsulfuration"/>
    <property type="evidence" value="ECO:0007669"/>
    <property type="project" value="InterPro"/>
</dbReference>
<dbReference type="Gene3D" id="3.90.1150.10">
    <property type="entry name" value="Aspartate Aminotransferase, domain 1"/>
    <property type="match status" value="1"/>
</dbReference>
<protein>
    <submittedName>
        <fullName evidence="6">O-acetyl-L-homoserine sulfhydrolase</fullName>
    </submittedName>
</protein>
<keyword evidence="7" id="KW-1185">Reference proteome</keyword>
<gene>
    <name evidence="6" type="ORF">FVP33_19020</name>
</gene>
<name>A0A5C8UJ50_9MICO</name>
<dbReference type="PANTHER" id="PTHR43797:SF2">
    <property type="entry name" value="HOMOCYSTEINE_CYSTEINE SYNTHASE"/>
    <property type="match status" value="1"/>
</dbReference>
<evidence type="ECO:0000256" key="1">
    <source>
        <dbReference type="ARBA" id="ARBA00001933"/>
    </source>
</evidence>
<dbReference type="GO" id="GO:0004124">
    <property type="term" value="F:cysteine synthase activity"/>
    <property type="evidence" value="ECO:0007669"/>
    <property type="project" value="TreeGrafter"/>
</dbReference>
<dbReference type="InterPro" id="IPR006235">
    <property type="entry name" value="OAc-hSer/O-AcSer_sulfhydrylase"/>
</dbReference>
<evidence type="ECO:0000256" key="3">
    <source>
        <dbReference type="ARBA" id="ARBA00022679"/>
    </source>
</evidence>
<dbReference type="InterPro" id="IPR015424">
    <property type="entry name" value="PyrdxlP-dep_Trfase"/>
</dbReference>
<dbReference type="InterPro" id="IPR015422">
    <property type="entry name" value="PyrdxlP-dep_Trfase_small"/>
</dbReference>
<keyword evidence="6" id="KW-0378">Hydrolase</keyword>
<dbReference type="AlphaFoldDB" id="A0A5C8UJ50"/>
<sequence length="108" mass="10991">AKANAYAPKGAGAVLSSALTGGVEAGRALVNTVTLFSHLYNIGAVRSLIIHPAPTPHPQPPPEQQLPSGVTPALLRLSLRLETLDDIIADLSAGFAAARTATSSSQIA</sequence>
<comment type="similarity">
    <text evidence="2 5">Belongs to the trans-sulfuration enzymes family.</text>
</comment>
<dbReference type="GO" id="GO:0005737">
    <property type="term" value="C:cytoplasm"/>
    <property type="evidence" value="ECO:0007669"/>
    <property type="project" value="TreeGrafter"/>
</dbReference>
<dbReference type="GO" id="GO:0006535">
    <property type="term" value="P:cysteine biosynthetic process from serine"/>
    <property type="evidence" value="ECO:0007669"/>
    <property type="project" value="TreeGrafter"/>
</dbReference>
<keyword evidence="4 5" id="KW-0663">Pyridoxal phosphate</keyword>
<reference evidence="6 7" key="1">
    <citation type="submission" date="2019-08" db="EMBL/GenBank/DDBJ databases">
        <title>Bacterial whole genome sequence for Glaciihabitans sp. CHu50b-6-2.</title>
        <authorList>
            <person name="Jin L."/>
        </authorList>
    </citation>
    <scope>NUCLEOTIDE SEQUENCE [LARGE SCALE GENOMIC DNA]</scope>
    <source>
        <strain evidence="6 7">CHu50b-6-2</strain>
    </source>
</reference>
<accession>A0A5C8UJ50</accession>
<dbReference type="Proteomes" id="UP000321379">
    <property type="component" value="Unassembled WGS sequence"/>
</dbReference>
<comment type="caution">
    <text evidence="6">The sequence shown here is derived from an EMBL/GenBank/DDBJ whole genome shotgun (WGS) entry which is preliminary data.</text>
</comment>
<feature type="non-terminal residue" evidence="6">
    <location>
        <position position="1"/>
    </location>
</feature>
<dbReference type="EMBL" id="VRMG01000053">
    <property type="protein sequence ID" value="TXN27091.1"/>
    <property type="molecule type" value="Genomic_DNA"/>
</dbReference>